<dbReference type="RefSeq" id="WP_057898432.1">
    <property type="nucleotide sequence ID" value="NZ_CP080764.1"/>
</dbReference>
<dbReference type="GeneID" id="97141990"/>
<organism evidence="4 5">
    <name type="scientific">Aneurinibacillus thermoaerophilus</name>
    <dbReference type="NCBI Taxonomy" id="143495"/>
    <lineage>
        <taxon>Bacteria</taxon>
        <taxon>Bacillati</taxon>
        <taxon>Bacillota</taxon>
        <taxon>Bacilli</taxon>
        <taxon>Bacillales</taxon>
        <taxon>Paenibacillaceae</taxon>
        <taxon>Aneurinibacillus group</taxon>
        <taxon>Aneurinibacillus</taxon>
    </lineage>
</organism>
<sequence>MVEIWLSGLTVVMLLIVLRLLKNSGGGSQNTADEERLQTLITEFDQENKELVRSIAQLKRTTDLELTGVKEELKTLQEQVKALTRQNEQLRQSLSSLQYHHQAGLSSGVMFSGSTSIPVFLKDDYKDIPDLYVQGMSSHDIARKLGIGNGEVEMVLQMLKKQGFLS</sequence>
<name>A0A1G7WFN6_ANETH</name>
<keyword evidence="2" id="KW-0472">Membrane</keyword>
<dbReference type="AlphaFoldDB" id="A0A1G7WFN6"/>
<dbReference type="EMBL" id="FNDE01000001">
    <property type="protein sequence ID" value="SDG70783.1"/>
    <property type="molecule type" value="Genomic_DNA"/>
</dbReference>
<dbReference type="Proteomes" id="UP000198956">
    <property type="component" value="Unassembled WGS sequence"/>
</dbReference>
<keyword evidence="2" id="KW-0812">Transmembrane</keyword>
<feature type="coiled-coil region" evidence="1">
    <location>
        <begin position="41"/>
        <end position="100"/>
    </location>
</feature>
<dbReference type="InterPro" id="IPR046118">
    <property type="entry name" value="DUF6115"/>
</dbReference>
<proteinExistence type="predicted"/>
<dbReference type="EMBL" id="CP080764">
    <property type="protein sequence ID" value="QYY41554.1"/>
    <property type="molecule type" value="Genomic_DNA"/>
</dbReference>
<keyword evidence="1" id="KW-0175">Coiled coil</keyword>
<dbReference type="Proteomes" id="UP000826616">
    <property type="component" value="Chromosome"/>
</dbReference>
<accession>A0A1G7WFN6</accession>
<feature type="transmembrane region" description="Helical" evidence="2">
    <location>
        <begin position="6"/>
        <end position="21"/>
    </location>
</feature>
<protein>
    <submittedName>
        <fullName evidence="4">Uncharacterized protein</fullName>
    </submittedName>
</protein>
<evidence type="ECO:0000256" key="1">
    <source>
        <dbReference type="SAM" id="Coils"/>
    </source>
</evidence>
<evidence type="ECO:0000313" key="6">
    <source>
        <dbReference type="Proteomes" id="UP000826616"/>
    </source>
</evidence>
<keyword evidence="2" id="KW-1133">Transmembrane helix</keyword>
<evidence type="ECO:0000313" key="3">
    <source>
        <dbReference type="EMBL" id="QYY41554.1"/>
    </source>
</evidence>
<keyword evidence="6" id="KW-1185">Reference proteome</keyword>
<dbReference type="Pfam" id="PF19610">
    <property type="entry name" value="DUF6115"/>
    <property type="match status" value="1"/>
</dbReference>
<gene>
    <name evidence="3" type="ORF">K3F53_11465</name>
    <name evidence="4" type="ORF">SAMN04489735_1001206</name>
</gene>
<evidence type="ECO:0000313" key="5">
    <source>
        <dbReference type="Proteomes" id="UP000198956"/>
    </source>
</evidence>
<evidence type="ECO:0000313" key="4">
    <source>
        <dbReference type="EMBL" id="SDG70783.1"/>
    </source>
</evidence>
<reference evidence="4 5" key="1">
    <citation type="submission" date="2016-10" db="EMBL/GenBank/DDBJ databases">
        <authorList>
            <person name="de Groot N.N."/>
        </authorList>
    </citation>
    <scope>NUCLEOTIDE SEQUENCE [LARGE SCALE GENOMIC DNA]</scope>
    <source>
        <strain evidence="4 5">L 420-91</strain>
    </source>
</reference>
<dbReference type="OrthoDB" id="2680021at2"/>
<reference evidence="3 6" key="2">
    <citation type="submission" date="2021-08" db="EMBL/GenBank/DDBJ databases">
        <title>Complete genome sequence of the strain Aneurinibacillus thermoaerophilus CCM 8960.</title>
        <authorList>
            <person name="Musilova J."/>
            <person name="Kourilova X."/>
            <person name="Pernicova I."/>
            <person name="Bezdicek M."/>
            <person name="Lengerova M."/>
            <person name="Obruca S."/>
            <person name="Sedlar K."/>
        </authorList>
    </citation>
    <scope>NUCLEOTIDE SEQUENCE [LARGE SCALE GENOMIC DNA]</scope>
    <source>
        <strain evidence="3 6">CCM 8960</strain>
    </source>
</reference>
<evidence type="ECO:0000256" key="2">
    <source>
        <dbReference type="SAM" id="Phobius"/>
    </source>
</evidence>